<proteinExistence type="predicted"/>
<dbReference type="RefSeq" id="WP_222404196.1">
    <property type="nucleotide sequence ID" value="NZ_JAHVKP010000001.1"/>
</dbReference>
<feature type="transmembrane region" description="Helical" evidence="2">
    <location>
        <begin position="322"/>
        <end position="341"/>
    </location>
</feature>
<feature type="transmembrane region" description="Helical" evidence="2">
    <location>
        <begin position="792"/>
        <end position="813"/>
    </location>
</feature>
<dbReference type="PANTHER" id="PTHR38434">
    <property type="entry name" value="BLL2549 PROTEIN"/>
    <property type="match status" value="1"/>
</dbReference>
<protein>
    <submittedName>
        <fullName evidence="3">DUF2339 domain-containing protein</fullName>
    </submittedName>
</protein>
<feature type="transmembrane region" description="Helical" evidence="2">
    <location>
        <begin position="131"/>
        <end position="152"/>
    </location>
</feature>
<feature type="transmembrane region" description="Helical" evidence="2">
    <location>
        <begin position="292"/>
        <end position="310"/>
    </location>
</feature>
<feature type="transmembrane region" description="Helical" evidence="2">
    <location>
        <begin position="164"/>
        <end position="183"/>
    </location>
</feature>
<feature type="transmembrane region" description="Helical" evidence="2">
    <location>
        <begin position="267"/>
        <end position="285"/>
    </location>
</feature>
<feature type="transmembrane region" description="Helical" evidence="2">
    <location>
        <begin position="701"/>
        <end position="721"/>
    </location>
</feature>
<evidence type="ECO:0000256" key="2">
    <source>
        <dbReference type="SAM" id="Phobius"/>
    </source>
</evidence>
<keyword evidence="1" id="KW-0175">Coiled coil</keyword>
<dbReference type="InterPro" id="IPR014600">
    <property type="entry name" value="UCP035905_mem"/>
</dbReference>
<feature type="transmembrane region" description="Helical" evidence="2">
    <location>
        <begin position="892"/>
        <end position="909"/>
    </location>
</feature>
<evidence type="ECO:0000313" key="4">
    <source>
        <dbReference type="Proteomes" id="UP000824927"/>
    </source>
</evidence>
<gene>
    <name evidence="3" type="ORF">KUV31_01170</name>
</gene>
<feature type="transmembrane region" description="Helical" evidence="2">
    <location>
        <begin position="766"/>
        <end position="785"/>
    </location>
</feature>
<feature type="transmembrane region" description="Helical" evidence="2">
    <location>
        <begin position="348"/>
        <end position="366"/>
    </location>
</feature>
<evidence type="ECO:0000313" key="3">
    <source>
        <dbReference type="EMBL" id="MBY6216947.1"/>
    </source>
</evidence>
<dbReference type="AlphaFoldDB" id="A0A9Q3RYX4"/>
<reference evidence="3" key="1">
    <citation type="submission" date="2021-06" db="EMBL/GenBank/DDBJ databases">
        <title>50 bacteria genomes isolated from Dapeng, Shenzhen, China.</title>
        <authorList>
            <person name="Zheng W."/>
            <person name="Yu S."/>
            <person name="Huang Y."/>
        </authorList>
    </citation>
    <scope>NUCLEOTIDE SEQUENCE</scope>
    <source>
        <strain evidence="3">DP4N28-2</strain>
    </source>
</reference>
<feature type="transmembrane region" description="Helical" evidence="2">
    <location>
        <begin position="916"/>
        <end position="934"/>
    </location>
</feature>
<feature type="transmembrane region" description="Helical" evidence="2">
    <location>
        <begin position="447"/>
        <end position="466"/>
    </location>
</feature>
<feature type="transmembrane region" description="Helical" evidence="2">
    <location>
        <begin position="825"/>
        <end position="845"/>
    </location>
</feature>
<feature type="transmembrane region" description="Helical" evidence="2">
    <location>
        <begin position="394"/>
        <end position="410"/>
    </location>
</feature>
<name>A0A9Q3RYX4_9SPHN</name>
<accession>A0A9Q3RYX4</accession>
<feature type="transmembrane region" description="Helical" evidence="2">
    <location>
        <begin position="372"/>
        <end position="387"/>
    </location>
</feature>
<comment type="caution">
    <text evidence="3">The sequence shown here is derived from an EMBL/GenBank/DDBJ whole genome shotgun (WGS) entry which is preliminary data.</text>
</comment>
<organism evidence="3 4">
    <name type="scientific">Qipengyuania aquimaris</name>
    <dbReference type="NCBI Taxonomy" id="255984"/>
    <lineage>
        <taxon>Bacteria</taxon>
        <taxon>Pseudomonadati</taxon>
        <taxon>Pseudomonadota</taxon>
        <taxon>Alphaproteobacteria</taxon>
        <taxon>Sphingomonadales</taxon>
        <taxon>Erythrobacteraceae</taxon>
        <taxon>Qipengyuania</taxon>
    </lineage>
</organism>
<keyword evidence="2" id="KW-0812">Transmembrane</keyword>
<feature type="transmembrane region" description="Helical" evidence="2">
    <location>
        <begin position="852"/>
        <end position="872"/>
    </location>
</feature>
<feature type="transmembrane region" description="Helical" evidence="2">
    <location>
        <begin position="502"/>
        <end position="520"/>
    </location>
</feature>
<feature type="transmembrane region" description="Helical" evidence="2">
    <location>
        <begin position="552"/>
        <end position="570"/>
    </location>
</feature>
<dbReference type="Proteomes" id="UP000824927">
    <property type="component" value="Unassembled WGS sequence"/>
</dbReference>
<dbReference type="Pfam" id="PF10101">
    <property type="entry name" value="DUF2339"/>
    <property type="match status" value="1"/>
</dbReference>
<dbReference type="PIRSF" id="PIRSF035905">
    <property type="entry name" value="UCP035905_mp"/>
    <property type="match status" value="1"/>
</dbReference>
<keyword evidence="2" id="KW-1133">Transmembrane helix</keyword>
<feature type="coiled-coil region" evidence="1">
    <location>
        <begin position="13"/>
        <end position="40"/>
    </location>
</feature>
<keyword evidence="2" id="KW-0472">Membrane</keyword>
<feature type="transmembrane region" description="Helical" evidence="2">
    <location>
        <begin position="416"/>
        <end position="435"/>
    </location>
</feature>
<sequence length="974" mass="102750">MLWLLTLGLMFACAALYQRVKLAEQRLEDLENSHMDMTGRFLALSPAKKSETTVEPGEIEEQPEVAGLAETEEPRVRLVSALDAPQGEAVSAGPEDIAPPPETAAVPEEVEAAEDRPARTLDFEEIFGRRLPIWAGGITLAVAGVFLVRYSIEAGLLTPSVRVILAFLFGVGLLGGAEAAYRFEDRVGDDRVRQALSGAGLATLYAGFYLAGTQYGLIGQSFAFLGLASVTALAIFVSFRFGLPSAILGLIGGFMAPLLVGGEDANLPVLALYLALVTGGLTQTGNRQGRPWLGLAALVGGLGWGFLLLMDGDLGTADVAAIGLYALVLGAILPTMLASNLYENPARLISAGVASIQLAILVQSAGFQPLSWGLYVLLGAALAYFAWNRPEMRVANVMAGIIAVALLALWPDFGALEFGLVAAALTMLFAGVPLYHLVKDRSSLVDPALAAGIPLAVGIVTLAQFGSLDTDAVRVAEALACLVLAAFPLYTARLLWKEDRPLETVAALASGAALTFFAALCLLPAWATPLAASAIALALIALMRDRMDKGRAFSALAVIASVLVALTLVPSEGGFSEVERLFTGDGTPDFLAALRWLAGFAPFAALTLVAARSNTRRGAEFVAGLLGFATLAQLLPPIALVWVAALGIVALRLRLPERQMAMLALTICIALWALTPLGVWLQGGGEALAGSPMMLADLPSLRETFGFLLPLALGAVMMELSVPGERRLVFWPAALPIGLVVLHVVFKQLFAIDSMTDFRDLGLAERTLWQALLLAAAWAFAKGIAGREGNRIAAAGLAGLAVLHLFWFGLLLHNPLFDIQAVGPAPLANLALLSGAAGIAALLSLRRWLPDYRIAIDGFTMALATLTAITLLRQVFAGSILPDLPMSQSEDLLRSLVGIVMAIAFLLIGSRLGERTWRVGSLVLMTATVIKVFIFDTAGLEGLIRVASFVALGASLIGIGWFYSRQLKAEPAPQ</sequence>
<dbReference type="InterPro" id="IPR019286">
    <property type="entry name" value="DUF2339_TM"/>
</dbReference>
<feature type="transmembrane region" description="Helical" evidence="2">
    <location>
        <begin position="195"/>
        <end position="212"/>
    </location>
</feature>
<feature type="transmembrane region" description="Helical" evidence="2">
    <location>
        <begin position="946"/>
        <end position="964"/>
    </location>
</feature>
<feature type="transmembrane region" description="Helical" evidence="2">
    <location>
        <begin position="224"/>
        <end position="255"/>
    </location>
</feature>
<dbReference type="EMBL" id="JAHVKP010000001">
    <property type="protein sequence ID" value="MBY6216947.1"/>
    <property type="molecule type" value="Genomic_DNA"/>
</dbReference>
<feature type="transmembrane region" description="Helical" evidence="2">
    <location>
        <begin position="728"/>
        <end position="746"/>
    </location>
</feature>
<dbReference type="PANTHER" id="PTHR38434:SF1">
    <property type="entry name" value="BLL2549 PROTEIN"/>
    <property type="match status" value="1"/>
</dbReference>
<feature type="transmembrane region" description="Helical" evidence="2">
    <location>
        <begin position="472"/>
        <end position="490"/>
    </location>
</feature>
<feature type="transmembrane region" description="Helical" evidence="2">
    <location>
        <begin position="590"/>
        <end position="611"/>
    </location>
</feature>
<feature type="transmembrane region" description="Helical" evidence="2">
    <location>
        <begin position="662"/>
        <end position="681"/>
    </location>
</feature>
<evidence type="ECO:0000256" key="1">
    <source>
        <dbReference type="SAM" id="Coils"/>
    </source>
</evidence>